<comment type="caution">
    <text evidence="2">The sequence shown here is derived from an EMBL/GenBank/DDBJ whole genome shotgun (WGS) entry which is preliminary data.</text>
</comment>
<feature type="region of interest" description="Disordered" evidence="1">
    <location>
        <begin position="29"/>
        <end position="60"/>
    </location>
</feature>
<reference evidence="2" key="1">
    <citation type="submission" date="2021-05" db="EMBL/GenBank/DDBJ databases">
        <authorList>
            <person name="Arsene-Ploetze F."/>
        </authorList>
    </citation>
    <scope>NUCLEOTIDE SEQUENCE</scope>
    <source>
        <strain evidence="2">DSM 42138</strain>
    </source>
</reference>
<evidence type="ECO:0000313" key="2">
    <source>
        <dbReference type="EMBL" id="CAG6395029.1"/>
    </source>
</evidence>
<name>A0A9W4GS72_9ACTN</name>
<organism evidence="2 3">
    <name type="scientific">Actinacidiphila cocklensis</name>
    <dbReference type="NCBI Taxonomy" id="887465"/>
    <lineage>
        <taxon>Bacteria</taxon>
        <taxon>Bacillati</taxon>
        <taxon>Actinomycetota</taxon>
        <taxon>Actinomycetes</taxon>
        <taxon>Kitasatosporales</taxon>
        <taxon>Streptomycetaceae</taxon>
        <taxon>Actinacidiphila</taxon>
    </lineage>
</organism>
<evidence type="ECO:0000256" key="1">
    <source>
        <dbReference type="SAM" id="MobiDB-lite"/>
    </source>
</evidence>
<protein>
    <submittedName>
        <fullName evidence="2">Uncharacterized protein</fullName>
    </submittedName>
</protein>
<dbReference type="EMBL" id="CAJSLV010000059">
    <property type="protein sequence ID" value="CAG6395029.1"/>
    <property type="molecule type" value="Genomic_DNA"/>
</dbReference>
<gene>
    <name evidence="2" type="ORF">SCOCK_30262</name>
</gene>
<sequence>MRKGIAAEIPETAAQLFAARSESIREPLVPATRGGRPGRRCRTGHDVEAPAAHGGGLEER</sequence>
<proteinExistence type="predicted"/>
<dbReference type="AlphaFoldDB" id="A0A9W4GS72"/>
<accession>A0A9W4GS72</accession>
<keyword evidence="3" id="KW-1185">Reference proteome</keyword>
<evidence type="ECO:0000313" key="3">
    <source>
        <dbReference type="Proteomes" id="UP001152519"/>
    </source>
</evidence>
<dbReference type="Proteomes" id="UP001152519">
    <property type="component" value="Unassembled WGS sequence"/>
</dbReference>